<feature type="compositionally biased region" description="Polar residues" evidence="1">
    <location>
        <begin position="269"/>
        <end position="278"/>
    </location>
</feature>
<comment type="caution">
    <text evidence="2">The sequence shown here is derived from an EMBL/GenBank/DDBJ whole genome shotgun (WGS) entry which is preliminary data.</text>
</comment>
<feature type="compositionally biased region" description="Polar residues" evidence="1">
    <location>
        <begin position="323"/>
        <end position="344"/>
    </location>
</feature>
<feature type="compositionally biased region" description="Basic and acidic residues" evidence="1">
    <location>
        <begin position="549"/>
        <end position="563"/>
    </location>
</feature>
<protein>
    <submittedName>
        <fullName evidence="2">Uncharacterized protein</fullName>
    </submittedName>
</protein>
<proteinExistence type="predicted"/>
<feature type="region of interest" description="Disordered" evidence="1">
    <location>
        <begin position="152"/>
        <end position="201"/>
    </location>
</feature>
<dbReference type="STRING" id="205917.A0A4Y9ZDN7"/>
<accession>A0A4Y9ZDN7</accession>
<dbReference type="OrthoDB" id="2563191at2759"/>
<evidence type="ECO:0000313" key="3">
    <source>
        <dbReference type="Proteomes" id="UP000298327"/>
    </source>
</evidence>
<feature type="compositionally biased region" description="Acidic residues" evidence="1">
    <location>
        <begin position="606"/>
        <end position="616"/>
    </location>
</feature>
<feature type="compositionally biased region" description="Acidic residues" evidence="1">
    <location>
        <begin position="718"/>
        <end position="730"/>
    </location>
</feature>
<keyword evidence="3" id="KW-1185">Reference proteome</keyword>
<feature type="compositionally biased region" description="Low complexity" evidence="1">
    <location>
        <begin position="155"/>
        <end position="170"/>
    </location>
</feature>
<dbReference type="Proteomes" id="UP000298327">
    <property type="component" value="Unassembled WGS sequence"/>
</dbReference>
<dbReference type="EMBL" id="SEOQ01000002">
    <property type="protein sequence ID" value="TFY72895.1"/>
    <property type="molecule type" value="Genomic_DNA"/>
</dbReference>
<gene>
    <name evidence="2" type="ORF">EVG20_g85</name>
</gene>
<feature type="region of interest" description="Disordered" evidence="1">
    <location>
        <begin position="701"/>
        <end position="760"/>
    </location>
</feature>
<feature type="region of interest" description="Disordered" evidence="1">
    <location>
        <begin position="491"/>
        <end position="563"/>
    </location>
</feature>
<dbReference type="AlphaFoldDB" id="A0A4Y9ZDN7"/>
<feature type="region of interest" description="Disordered" evidence="1">
    <location>
        <begin position="261"/>
        <end position="291"/>
    </location>
</feature>
<sequence>MAEYACKCLNIRIRAQPTGGSPPVVQGGEFVPVHVGDQGISAVHPELTLRSRTRAKSSADSNMLRRHICLTCLNCSSLVYRIEHIEPANMEGGEGPVLPTDEWAEHEVLRTSSGWIELSKGCLDQESIAKAAASKSYSPLFRVILPSPTITEMLPSNTPSTSTPKPANPSEALHTCLPPLSPLFPPPPFTPSHPTFSHLSSLATDQSQKIRQAAEDYLAEITRVKVAEIERQEDDLRRQVQLLWAHFRESLAPFEQEKKELRRVHAHPHSTSEWSQSGAPAGHGTPVSVHDFVPVASPSRLRSASPPIPRVHSALSASLVTTSMHPPRAAQQSETRSEISSHPSETLAEAPEFIDPATSLREAYRRDVDEEKDIATSLKYVFNMEEAGAAVRGRQGRRNSASDSRSPEGAVKPTPGDFAKSPTRMEPIAEASGSGTVMATSPKAEEHVQEAPSPGKSKGKRKVTFDIKPDIAPSAEEASAAQQNGVEEAIFDLDQETADRPENEDPNAVKLSLPLLEPPHMPARPAHRRSTSAAPAPSKANGDSASAVESKKPEEEPLSPREAELLRLVAADVPSHRNGWKRDSKAWQTFVTRQGGKSKYPAALSFDEEEEDDENGVLENGEDKSGVSSLSSRNGTDFGVLAASLPISIHPQAVRRHSASVLSYQPKTSLTDHYGSLVPPLPLADGTRYGTSSAAIRKAAYAERDRGRSLDPGALDFATDDDDEKSDNEEGPGRGRNHALKILQARSELPPEGMWRSLAT</sequence>
<evidence type="ECO:0000313" key="2">
    <source>
        <dbReference type="EMBL" id="TFY72895.1"/>
    </source>
</evidence>
<reference evidence="2 3" key="1">
    <citation type="submission" date="2019-02" db="EMBL/GenBank/DDBJ databases">
        <title>Genome sequencing of the rare red list fungi Dentipellis fragilis.</title>
        <authorList>
            <person name="Buettner E."/>
            <person name="Kellner H."/>
        </authorList>
    </citation>
    <scope>NUCLEOTIDE SEQUENCE [LARGE SCALE GENOMIC DNA]</scope>
    <source>
        <strain evidence="2 3">DSM 105465</strain>
    </source>
</reference>
<feature type="region of interest" description="Disordered" evidence="1">
    <location>
        <begin position="323"/>
        <end position="355"/>
    </location>
</feature>
<evidence type="ECO:0000256" key="1">
    <source>
        <dbReference type="SAM" id="MobiDB-lite"/>
    </source>
</evidence>
<feature type="compositionally biased region" description="Pro residues" evidence="1">
    <location>
        <begin position="179"/>
        <end position="191"/>
    </location>
</feature>
<feature type="region of interest" description="Disordered" evidence="1">
    <location>
        <begin position="576"/>
        <end position="632"/>
    </location>
</feature>
<name>A0A4Y9ZDN7_9AGAM</name>
<feature type="region of interest" description="Disordered" evidence="1">
    <location>
        <begin position="390"/>
        <end position="462"/>
    </location>
</feature>
<organism evidence="2 3">
    <name type="scientific">Dentipellis fragilis</name>
    <dbReference type="NCBI Taxonomy" id="205917"/>
    <lineage>
        <taxon>Eukaryota</taxon>
        <taxon>Fungi</taxon>
        <taxon>Dikarya</taxon>
        <taxon>Basidiomycota</taxon>
        <taxon>Agaricomycotina</taxon>
        <taxon>Agaricomycetes</taxon>
        <taxon>Russulales</taxon>
        <taxon>Hericiaceae</taxon>
        <taxon>Dentipellis</taxon>
    </lineage>
</organism>